<dbReference type="InterPro" id="IPR045570">
    <property type="entry name" value="Metalloprtase-TldD/E_cen_dom"/>
</dbReference>
<comment type="similarity">
    <text evidence="1">Belongs to the peptidase U62 family.</text>
</comment>
<accession>A0A512AID1</accession>
<dbReference type="Pfam" id="PF01523">
    <property type="entry name" value="PmbA_TldD_1st"/>
    <property type="match status" value="1"/>
</dbReference>
<dbReference type="GO" id="GO:0008237">
    <property type="term" value="F:metallopeptidase activity"/>
    <property type="evidence" value="ECO:0007669"/>
    <property type="project" value="InterPro"/>
</dbReference>
<dbReference type="AlphaFoldDB" id="A0A512AID1"/>
<dbReference type="OrthoDB" id="9803618at2"/>
<organism evidence="6 7">
    <name type="scientific">Novosphingobium sediminis</name>
    <dbReference type="NCBI Taxonomy" id="707214"/>
    <lineage>
        <taxon>Bacteria</taxon>
        <taxon>Pseudomonadati</taxon>
        <taxon>Pseudomonadota</taxon>
        <taxon>Alphaproteobacteria</taxon>
        <taxon>Sphingomonadales</taxon>
        <taxon>Sphingomonadaceae</taxon>
        <taxon>Novosphingobium</taxon>
    </lineage>
</organism>
<feature type="domain" description="Metalloprotease TldD/E N-terminal" evidence="3">
    <location>
        <begin position="27"/>
        <end position="90"/>
    </location>
</feature>
<protein>
    <submittedName>
        <fullName evidence="6">Modulator protein</fullName>
    </submittedName>
</protein>
<dbReference type="Pfam" id="PF19290">
    <property type="entry name" value="PmbA_TldD_2nd"/>
    <property type="match status" value="1"/>
</dbReference>
<evidence type="ECO:0000313" key="6">
    <source>
        <dbReference type="EMBL" id="GEN99460.1"/>
    </source>
</evidence>
<evidence type="ECO:0000256" key="2">
    <source>
        <dbReference type="SAM" id="MobiDB-lite"/>
    </source>
</evidence>
<feature type="region of interest" description="Disordered" evidence="2">
    <location>
        <begin position="286"/>
        <end position="305"/>
    </location>
</feature>
<dbReference type="SUPFAM" id="SSF111283">
    <property type="entry name" value="Putative modulator of DNA gyrase, PmbA/TldD"/>
    <property type="match status" value="1"/>
</dbReference>
<evidence type="ECO:0000256" key="1">
    <source>
        <dbReference type="ARBA" id="ARBA00005836"/>
    </source>
</evidence>
<dbReference type="PANTHER" id="PTHR43421:SF1">
    <property type="entry name" value="METALLOPROTEASE PMBA"/>
    <property type="match status" value="1"/>
</dbReference>
<dbReference type="InterPro" id="IPR045569">
    <property type="entry name" value="Metalloprtase-TldD/E_C"/>
</dbReference>
<evidence type="ECO:0000259" key="4">
    <source>
        <dbReference type="Pfam" id="PF19289"/>
    </source>
</evidence>
<evidence type="ECO:0000313" key="7">
    <source>
        <dbReference type="Proteomes" id="UP000321464"/>
    </source>
</evidence>
<evidence type="ECO:0000259" key="3">
    <source>
        <dbReference type="Pfam" id="PF01523"/>
    </source>
</evidence>
<proteinExistence type="inferred from homology"/>
<dbReference type="InterPro" id="IPR002510">
    <property type="entry name" value="Metalloprtase-TldD/E_N"/>
</dbReference>
<dbReference type="RefSeq" id="WP_147158814.1">
    <property type="nucleotide sequence ID" value="NZ_BJYR01000009.1"/>
</dbReference>
<dbReference type="GO" id="GO:0006508">
    <property type="term" value="P:proteolysis"/>
    <property type="evidence" value="ECO:0007669"/>
    <property type="project" value="InterPro"/>
</dbReference>
<feature type="domain" description="Metalloprotease TldD/E C-terminal" evidence="4">
    <location>
        <begin position="231"/>
        <end position="447"/>
    </location>
</feature>
<feature type="domain" description="Metalloprotease TldD/E central" evidence="5">
    <location>
        <begin position="122"/>
        <end position="223"/>
    </location>
</feature>
<dbReference type="Gene3D" id="3.30.2290.10">
    <property type="entry name" value="PmbA/TldD superfamily"/>
    <property type="match status" value="1"/>
</dbReference>
<dbReference type="InterPro" id="IPR035068">
    <property type="entry name" value="TldD/PmbA_N"/>
</dbReference>
<dbReference type="Proteomes" id="UP000321464">
    <property type="component" value="Unassembled WGS sequence"/>
</dbReference>
<comment type="caution">
    <text evidence="6">The sequence shown here is derived from an EMBL/GenBank/DDBJ whole genome shotgun (WGS) entry which is preliminary data.</text>
</comment>
<evidence type="ECO:0000259" key="5">
    <source>
        <dbReference type="Pfam" id="PF19290"/>
    </source>
</evidence>
<reference evidence="6 7" key="1">
    <citation type="submission" date="2019-07" db="EMBL/GenBank/DDBJ databases">
        <title>Whole genome shotgun sequence of Novosphingobium sediminis NBRC 106119.</title>
        <authorList>
            <person name="Hosoyama A."/>
            <person name="Uohara A."/>
            <person name="Ohji S."/>
            <person name="Ichikawa N."/>
        </authorList>
    </citation>
    <scope>NUCLEOTIDE SEQUENCE [LARGE SCALE GENOMIC DNA]</scope>
    <source>
        <strain evidence="6 7">NBRC 106119</strain>
    </source>
</reference>
<dbReference type="EMBL" id="BJYR01000009">
    <property type="protein sequence ID" value="GEN99460.1"/>
    <property type="molecule type" value="Genomic_DNA"/>
</dbReference>
<gene>
    <name evidence="6" type="ORF">NSE01_12930</name>
</gene>
<dbReference type="InterPro" id="IPR047657">
    <property type="entry name" value="PmbA"/>
</dbReference>
<keyword evidence="7" id="KW-1185">Reference proteome</keyword>
<dbReference type="Pfam" id="PF19289">
    <property type="entry name" value="PmbA_TldD_3rd"/>
    <property type="match status" value="1"/>
</dbReference>
<sequence>MLSPKEAQERCHALIERALKAGAEAGDAVYIADSSEAVSVRLGALEDIERSESEHIGLRVFVGGASASIGSTDLGDGALDELASRAVDMAHAAPADKFAGLAPAELLMRSAPPELDLVDDHEPDPQTLRRWAEEAEDAARAVPGVTNSEGGSASAGRGVVALATSHGFSGAYAATSHGRSASVLAGTDSGMQRDYSWRSARHASDLPSPAEIGREAGERTVARVNPGRVKSGTYPIVFDPRVGSSLIGHLLGAMSGSAIARRASFLLEKDGAQIFESAITISEDPLRRRGPRSRPFDGEGLPTGTRNLVENGRLTGWLMDSAAARQLGAAPTGHASRGGSGAPHVTAGNLVLQPGAVSCTALLADIKDGIYLTELIGHGVNGVTGDYSRGASGFRIVNGEIAGPIAEFTVAGNLIDMFARLVAADDLETWRGIDVPTLRIDGLSVAGD</sequence>
<dbReference type="PANTHER" id="PTHR43421">
    <property type="entry name" value="METALLOPROTEASE PMBA"/>
    <property type="match status" value="1"/>
</dbReference>
<name>A0A512AID1_9SPHN</name>
<dbReference type="InterPro" id="IPR036059">
    <property type="entry name" value="TldD/PmbA_sf"/>
</dbReference>
<dbReference type="GO" id="GO:0005829">
    <property type="term" value="C:cytosol"/>
    <property type="evidence" value="ECO:0007669"/>
    <property type="project" value="TreeGrafter"/>
</dbReference>